<evidence type="ECO:0000313" key="2">
    <source>
        <dbReference type="Proteomes" id="UP000004477"/>
    </source>
</evidence>
<evidence type="ECO:0008006" key="3">
    <source>
        <dbReference type="Google" id="ProtNLM"/>
    </source>
</evidence>
<organism evidence="1 2">
    <name type="scientific">Segatella copri DSM 18205</name>
    <dbReference type="NCBI Taxonomy" id="537011"/>
    <lineage>
        <taxon>Bacteria</taxon>
        <taxon>Pseudomonadati</taxon>
        <taxon>Bacteroidota</taxon>
        <taxon>Bacteroidia</taxon>
        <taxon>Bacteroidales</taxon>
        <taxon>Prevotellaceae</taxon>
        <taxon>Segatella</taxon>
    </lineage>
</organism>
<sequence length="124" mass="14300">MPIHQAFVDEKAYLVSIGKELDESGKKEGKKDNDFLKDFPKYFPKESMEEITDRQRIILSLVQSDCTLTSQKISQKISEKEPVTQRTIKKDIADLQSKGILSREGGRKDGRWVITNKNDNKNRE</sequence>
<proteinExistence type="predicted"/>
<dbReference type="AlphaFoldDB" id="D1PHF8"/>
<gene>
    <name evidence="1" type="ORF">PREVCOP_06678</name>
</gene>
<dbReference type="PaxDb" id="537011-PREVCOP_06678"/>
<accession>D1PHF8</accession>
<dbReference type="InterPro" id="IPR036390">
    <property type="entry name" value="WH_DNA-bd_sf"/>
</dbReference>
<name>D1PHF8_9BACT</name>
<comment type="caution">
    <text evidence="1">The sequence shown here is derived from an EMBL/GenBank/DDBJ whole genome shotgun (WGS) entry which is preliminary data.</text>
</comment>
<dbReference type="Proteomes" id="UP000004477">
    <property type="component" value="Unassembled WGS sequence"/>
</dbReference>
<protein>
    <recommendedName>
        <fullName evidence="3">HTH domain-containing protein</fullName>
    </recommendedName>
</protein>
<dbReference type="HOGENOM" id="CLU_2001814_0_0_10"/>
<reference evidence="1" key="1">
    <citation type="submission" date="2009-11" db="EMBL/GenBank/DDBJ databases">
        <authorList>
            <person name="Weinstock G."/>
            <person name="Sodergren E."/>
            <person name="Clifton S."/>
            <person name="Fulton L."/>
            <person name="Fulton B."/>
            <person name="Courtney L."/>
            <person name="Fronick C."/>
            <person name="Harrison M."/>
            <person name="Strong C."/>
            <person name="Farmer C."/>
            <person name="Delahaunty K."/>
            <person name="Markovic C."/>
            <person name="Hall O."/>
            <person name="Minx P."/>
            <person name="Tomlinson C."/>
            <person name="Mitreva M."/>
            <person name="Nelson J."/>
            <person name="Hou S."/>
            <person name="Wollam A."/>
            <person name="Pepin K.H."/>
            <person name="Johnson M."/>
            <person name="Bhonagiri V."/>
            <person name="Nash W.E."/>
            <person name="Warren W."/>
            <person name="Chinwalla A."/>
            <person name="Mardis E.R."/>
            <person name="Wilson R.K."/>
        </authorList>
    </citation>
    <scope>NUCLEOTIDE SEQUENCE [LARGE SCALE GENOMIC DNA]</scope>
    <source>
        <strain evidence="1">DSM 18205</strain>
    </source>
</reference>
<dbReference type="SUPFAM" id="SSF46785">
    <property type="entry name" value="Winged helix' DNA-binding domain"/>
    <property type="match status" value="1"/>
</dbReference>
<keyword evidence="2" id="KW-1185">Reference proteome</keyword>
<dbReference type="EMBL" id="ACBX02000051">
    <property type="protein sequence ID" value="EFB33921.1"/>
    <property type="molecule type" value="Genomic_DNA"/>
</dbReference>
<dbReference type="InterPro" id="IPR036388">
    <property type="entry name" value="WH-like_DNA-bd_sf"/>
</dbReference>
<dbReference type="Gene3D" id="1.10.10.10">
    <property type="entry name" value="Winged helix-like DNA-binding domain superfamily/Winged helix DNA-binding domain"/>
    <property type="match status" value="1"/>
</dbReference>
<dbReference type="STRING" id="537011.PREVCOP_06678"/>
<evidence type="ECO:0000313" key="1">
    <source>
        <dbReference type="EMBL" id="EFB33921.1"/>
    </source>
</evidence>